<organism evidence="1 2">
    <name type="scientific">Pseudomonas violetae</name>
    <dbReference type="NCBI Taxonomy" id="2915813"/>
    <lineage>
        <taxon>Bacteria</taxon>
        <taxon>Pseudomonadati</taxon>
        <taxon>Pseudomonadota</taxon>
        <taxon>Gammaproteobacteria</taxon>
        <taxon>Pseudomonadales</taxon>
        <taxon>Pseudomonadaceae</taxon>
        <taxon>Pseudomonas</taxon>
    </lineage>
</organism>
<keyword evidence="2" id="KW-1185">Reference proteome</keyword>
<proteinExistence type="predicted"/>
<evidence type="ECO:0000313" key="1">
    <source>
        <dbReference type="EMBL" id="MCK1788944.1"/>
    </source>
</evidence>
<dbReference type="RefSeq" id="WP_247286527.1">
    <property type="nucleotide sequence ID" value="NZ_JAKNRW010000001.1"/>
</dbReference>
<name>A0ABT0ET80_9PSED</name>
<evidence type="ECO:0000313" key="2">
    <source>
        <dbReference type="Proteomes" id="UP001299876"/>
    </source>
</evidence>
<protein>
    <submittedName>
        <fullName evidence="1">Uncharacterized protein</fullName>
    </submittedName>
</protein>
<dbReference type="EMBL" id="JAKNRW010000001">
    <property type="protein sequence ID" value="MCK1788944.1"/>
    <property type="molecule type" value="Genomic_DNA"/>
</dbReference>
<accession>A0ABT0ET80</accession>
<sequence length="246" mass="27069">MIPFTLSPTGAATHFTRFEVQRCIRIVNQDGEYLLPIDARQDESTLEPIKSVTILPPLFNAHLIQTEKDGVQYAVMAASTGELYKQASEAAADDYSCFFSPDSYAGISWRVLGFVSANPETGVQLNIGDDEAAVRAIGGAFQSMLEVCNQQAAETTQGTVRVVVDITRGAIHEVYATQPVDIVFLSTDEDDIDESQSDNGYRTPNEEPVALWMQGYNACNVEPGEVAANAEHLEHYFFEYTRANRA</sequence>
<gene>
    <name evidence="1" type="ORF">L9059_01825</name>
</gene>
<dbReference type="Proteomes" id="UP001299876">
    <property type="component" value="Unassembled WGS sequence"/>
</dbReference>
<reference evidence="1 2" key="1">
    <citation type="submission" date="2022-02" db="EMBL/GenBank/DDBJ databases">
        <title>Comparative genomics of the first Antarctic Pseudomonas spp. capable of biotransforming 2,4,6-Trinitrotoluene.</title>
        <authorList>
            <person name="Cabrera M.A."/>
            <person name="Marquez S.L."/>
            <person name="Perez-Donoso J.M."/>
        </authorList>
    </citation>
    <scope>NUCLEOTIDE SEQUENCE [LARGE SCALE GENOMIC DNA]</scope>
    <source>
        <strain evidence="1 2">TNT19</strain>
    </source>
</reference>
<comment type="caution">
    <text evidence="1">The sequence shown here is derived from an EMBL/GenBank/DDBJ whole genome shotgun (WGS) entry which is preliminary data.</text>
</comment>